<accession>A0AAD8AKS2</accession>
<comment type="caution">
    <text evidence="1">The sequence shown here is derived from an EMBL/GenBank/DDBJ whole genome shotgun (WGS) entry which is preliminary data.</text>
</comment>
<sequence>TIQLSGNVPVRCTKVTALCILHLIIEPHHHPPDSSCVLDIVLGTLIEHVDYVVLSGVETITESYYCERRLNYRISNTYDCMTEIPESLSVFFINTLHKR</sequence>
<proteinExistence type="predicted"/>
<feature type="non-terminal residue" evidence="1">
    <location>
        <position position="1"/>
    </location>
</feature>
<reference evidence="1" key="2">
    <citation type="submission" date="2023-05" db="EMBL/GenBank/DDBJ databases">
        <authorList>
            <person name="Fouks B."/>
        </authorList>
    </citation>
    <scope>NUCLEOTIDE SEQUENCE</scope>
    <source>
        <strain evidence="1">Stay&amp;Tobe</strain>
        <tissue evidence="1">Testes</tissue>
    </source>
</reference>
<reference evidence="1" key="1">
    <citation type="journal article" date="2023" name="IScience">
        <title>Live-bearing cockroach genome reveals convergent evolutionary mechanisms linked to viviparity in insects and beyond.</title>
        <authorList>
            <person name="Fouks B."/>
            <person name="Harrison M.C."/>
            <person name="Mikhailova A.A."/>
            <person name="Marchal E."/>
            <person name="English S."/>
            <person name="Carruthers M."/>
            <person name="Jennings E.C."/>
            <person name="Chiamaka E.L."/>
            <person name="Frigard R.A."/>
            <person name="Pippel M."/>
            <person name="Attardo G.M."/>
            <person name="Benoit J.B."/>
            <person name="Bornberg-Bauer E."/>
            <person name="Tobe S.S."/>
        </authorList>
    </citation>
    <scope>NUCLEOTIDE SEQUENCE</scope>
    <source>
        <strain evidence="1">Stay&amp;Tobe</strain>
    </source>
</reference>
<evidence type="ECO:0000313" key="1">
    <source>
        <dbReference type="EMBL" id="KAJ9600918.1"/>
    </source>
</evidence>
<gene>
    <name evidence="1" type="ORF">L9F63_000920</name>
</gene>
<dbReference type="AlphaFoldDB" id="A0AAD8AKS2"/>
<dbReference type="EMBL" id="JASPKZ010000041">
    <property type="protein sequence ID" value="KAJ9600918.1"/>
    <property type="molecule type" value="Genomic_DNA"/>
</dbReference>
<dbReference type="Proteomes" id="UP001233999">
    <property type="component" value="Unassembled WGS sequence"/>
</dbReference>
<feature type="non-terminal residue" evidence="1">
    <location>
        <position position="99"/>
    </location>
</feature>
<keyword evidence="2" id="KW-1185">Reference proteome</keyword>
<protein>
    <submittedName>
        <fullName evidence="1">Uncharacterized protein</fullName>
    </submittedName>
</protein>
<name>A0AAD8AKS2_DIPPU</name>
<evidence type="ECO:0000313" key="2">
    <source>
        <dbReference type="Proteomes" id="UP001233999"/>
    </source>
</evidence>
<organism evidence="1 2">
    <name type="scientific">Diploptera punctata</name>
    <name type="common">Pacific beetle cockroach</name>
    <dbReference type="NCBI Taxonomy" id="6984"/>
    <lineage>
        <taxon>Eukaryota</taxon>
        <taxon>Metazoa</taxon>
        <taxon>Ecdysozoa</taxon>
        <taxon>Arthropoda</taxon>
        <taxon>Hexapoda</taxon>
        <taxon>Insecta</taxon>
        <taxon>Pterygota</taxon>
        <taxon>Neoptera</taxon>
        <taxon>Polyneoptera</taxon>
        <taxon>Dictyoptera</taxon>
        <taxon>Blattodea</taxon>
        <taxon>Blaberoidea</taxon>
        <taxon>Blaberidae</taxon>
        <taxon>Diplopterinae</taxon>
        <taxon>Diploptera</taxon>
    </lineage>
</organism>